<evidence type="ECO:0000256" key="4">
    <source>
        <dbReference type="ARBA" id="ARBA00022714"/>
    </source>
</evidence>
<evidence type="ECO:0000256" key="9">
    <source>
        <dbReference type="ARBA" id="ARBA00023136"/>
    </source>
</evidence>
<gene>
    <name evidence="12" type="ORF">pipiens_001072</name>
</gene>
<dbReference type="PANTHER" id="PTHR13680:SF5">
    <property type="entry name" value="CDGSH IRON-SULFUR DOMAIN-CONTAINING PROTEIN 1"/>
    <property type="match status" value="1"/>
</dbReference>
<evidence type="ECO:0000256" key="2">
    <source>
        <dbReference type="ARBA" id="ARBA00008624"/>
    </source>
</evidence>
<dbReference type="Proteomes" id="UP001562425">
    <property type="component" value="Unassembled WGS sequence"/>
</dbReference>
<keyword evidence="13" id="KW-1185">Reference proteome</keyword>
<proteinExistence type="inferred from homology"/>
<dbReference type="EMBL" id="JBEHCU010008926">
    <property type="protein sequence ID" value="KAL1380859.1"/>
    <property type="molecule type" value="Genomic_DNA"/>
</dbReference>
<protein>
    <recommendedName>
        <fullName evidence="10">CDGSH iron-sulfur domain-containing protein 2 homologue</fullName>
    </recommendedName>
</protein>
<keyword evidence="10" id="KW-0256">Endoplasmic reticulum</keyword>
<evidence type="ECO:0000256" key="10">
    <source>
        <dbReference type="RuleBase" id="RU369084"/>
    </source>
</evidence>
<keyword evidence="5 10" id="KW-0479">Metal-binding</keyword>
<dbReference type="InterPro" id="IPR019610">
    <property type="entry name" value="FeS-contain_mitoNEET_N"/>
</dbReference>
<evidence type="ECO:0000259" key="11">
    <source>
        <dbReference type="SMART" id="SM00704"/>
    </source>
</evidence>
<keyword evidence="3 10" id="KW-0812">Transmembrane</keyword>
<feature type="transmembrane region" description="Helical" evidence="10">
    <location>
        <begin position="47"/>
        <end position="68"/>
    </location>
</feature>
<evidence type="ECO:0000256" key="7">
    <source>
        <dbReference type="ARBA" id="ARBA00023004"/>
    </source>
</evidence>
<name>A0ABD1CZ54_CULPP</name>
<sequence>MQGCQPESGITMETLSGLVKTTLPNYLSGLPIPNTFGGWFRLGFKDWLSLVPPTAALGGLVYMSYLAFCPEARPKPSTKVNRTIRPAEAKVVDMIDIEDIGEKAAFCRCWKSKNWPYCDGSHGAHNKECQDNLGPVVVQRKKN</sequence>
<feature type="domain" description="Iron-binding zinc finger CDGSH type" evidence="11">
    <location>
        <begin position="90"/>
        <end position="128"/>
    </location>
</feature>
<evidence type="ECO:0000313" key="13">
    <source>
        <dbReference type="Proteomes" id="UP001562425"/>
    </source>
</evidence>
<evidence type="ECO:0000256" key="3">
    <source>
        <dbReference type="ARBA" id="ARBA00022692"/>
    </source>
</evidence>
<accession>A0ABD1CZ54</accession>
<dbReference type="GO" id="GO:0051537">
    <property type="term" value="F:2 iron, 2 sulfur cluster binding"/>
    <property type="evidence" value="ECO:0007669"/>
    <property type="project" value="UniProtKB-UniRule"/>
</dbReference>
<comment type="caution">
    <text evidence="12">The sequence shown here is derived from an EMBL/GenBank/DDBJ whole genome shotgun (WGS) entry which is preliminary data.</text>
</comment>
<keyword evidence="8 10" id="KW-0411">Iron-sulfur</keyword>
<organism evidence="12 13">
    <name type="scientific">Culex pipiens pipiens</name>
    <name type="common">Northern house mosquito</name>
    <dbReference type="NCBI Taxonomy" id="38569"/>
    <lineage>
        <taxon>Eukaryota</taxon>
        <taxon>Metazoa</taxon>
        <taxon>Ecdysozoa</taxon>
        <taxon>Arthropoda</taxon>
        <taxon>Hexapoda</taxon>
        <taxon>Insecta</taxon>
        <taxon>Pterygota</taxon>
        <taxon>Neoptera</taxon>
        <taxon>Endopterygota</taxon>
        <taxon>Diptera</taxon>
        <taxon>Nematocera</taxon>
        <taxon>Culicoidea</taxon>
        <taxon>Culicidae</taxon>
        <taxon>Culicinae</taxon>
        <taxon>Culicini</taxon>
        <taxon>Culex</taxon>
        <taxon>Culex</taxon>
    </lineage>
</organism>
<keyword evidence="7 10" id="KW-0408">Iron</keyword>
<reference evidence="12 13" key="1">
    <citation type="submission" date="2024-05" db="EMBL/GenBank/DDBJ databases">
        <title>Culex pipiens pipiens assembly and annotation.</title>
        <authorList>
            <person name="Alout H."/>
            <person name="Durand T."/>
        </authorList>
    </citation>
    <scope>NUCLEOTIDE SEQUENCE [LARGE SCALE GENOMIC DNA]</scope>
    <source>
        <strain evidence="12">HA-2024</strain>
        <tissue evidence="12">Whole body</tissue>
    </source>
</reference>
<keyword evidence="4 10" id="KW-0001">2Fe-2S</keyword>
<evidence type="ECO:0000256" key="8">
    <source>
        <dbReference type="ARBA" id="ARBA00023014"/>
    </source>
</evidence>
<dbReference type="Pfam" id="PF10660">
    <property type="entry name" value="MitoNEET_N"/>
    <property type="match status" value="1"/>
</dbReference>
<dbReference type="AlphaFoldDB" id="A0ABD1CZ54"/>
<dbReference type="GO" id="GO:0046872">
    <property type="term" value="F:metal ion binding"/>
    <property type="evidence" value="ECO:0007669"/>
    <property type="project" value="UniProtKB-UniRule"/>
</dbReference>
<evidence type="ECO:0000256" key="6">
    <source>
        <dbReference type="ARBA" id="ARBA00022989"/>
    </source>
</evidence>
<keyword evidence="6 10" id="KW-1133">Transmembrane helix</keyword>
<comment type="cofactor">
    <cofactor evidence="10">
        <name>[2Fe-2S] cluster</name>
        <dbReference type="ChEBI" id="CHEBI:190135"/>
    </cofactor>
    <text evidence="10">Binds 1 [2Fe-2S] cluster.</text>
</comment>
<dbReference type="InterPro" id="IPR045131">
    <property type="entry name" value="CISD1/2"/>
</dbReference>
<evidence type="ECO:0000313" key="12">
    <source>
        <dbReference type="EMBL" id="KAL1380859.1"/>
    </source>
</evidence>
<comment type="subcellular location">
    <subcellularLocation>
        <location evidence="1 10">Endoplasmic reticulum membrane</location>
        <topology evidence="1 10">Single-pass membrane protein</topology>
    </subcellularLocation>
</comment>
<dbReference type="GO" id="GO:0010506">
    <property type="term" value="P:regulation of autophagy"/>
    <property type="evidence" value="ECO:0007669"/>
    <property type="project" value="UniProtKB-UniRule"/>
</dbReference>
<evidence type="ECO:0000256" key="5">
    <source>
        <dbReference type="ARBA" id="ARBA00022723"/>
    </source>
</evidence>
<dbReference type="InterPro" id="IPR042216">
    <property type="entry name" value="MitoNEET_CISD"/>
</dbReference>
<evidence type="ECO:0000256" key="1">
    <source>
        <dbReference type="ARBA" id="ARBA00004389"/>
    </source>
</evidence>
<comment type="similarity">
    <text evidence="2 10">Belongs to the CISD protein family. CISD2 subfamily.</text>
</comment>
<dbReference type="SMART" id="SM00704">
    <property type="entry name" value="ZnF_CDGSH"/>
    <property type="match status" value="1"/>
</dbReference>
<dbReference type="Pfam" id="PF09360">
    <property type="entry name" value="zf-CDGSH"/>
    <property type="match status" value="1"/>
</dbReference>
<dbReference type="Gene3D" id="3.40.5.90">
    <property type="entry name" value="CDGSH iron-sulfur domain, mitoNEET-type"/>
    <property type="match status" value="1"/>
</dbReference>
<dbReference type="GO" id="GO:0005739">
    <property type="term" value="C:mitochondrion"/>
    <property type="evidence" value="ECO:0007669"/>
    <property type="project" value="UniProtKB-ARBA"/>
</dbReference>
<keyword evidence="9 10" id="KW-0472">Membrane</keyword>
<dbReference type="PANTHER" id="PTHR13680">
    <property type="entry name" value="CDGSH IRON-SULFUR DOMAIN-CONTAINING PROTEIN 1"/>
    <property type="match status" value="1"/>
</dbReference>
<dbReference type="InterPro" id="IPR018967">
    <property type="entry name" value="FeS-contain_CDGSH-typ"/>
</dbReference>
<dbReference type="GO" id="GO:0005789">
    <property type="term" value="C:endoplasmic reticulum membrane"/>
    <property type="evidence" value="ECO:0007669"/>
    <property type="project" value="UniProtKB-SubCell"/>
</dbReference>